<dbReference type="InterPro" id="IPR032093">
    <property type="entry name" value="PhoD_N"/>
</dbReference>
<evidence type="ECO:0000313" key="4">
    <source>
        <dbReference type="Proteomes" id="UP000604046"/>
    </source>
</evidence>
<protein>
    <submittedName>
        <fullName evidence="3">Pld protein</fullName>
    </submittedName>
</protein>
<dbReference type="SUPFAM" id="SSF48464">
    <property type="entry name" value="ENTH/VHS domain"/>
    <property type="match status" value="1"/>
</dbReference>
<dbReference type="Gene3D" id="1.25.40.90">
    <property type="match status" value="1"/>
</dbReference>
<keyword evidence="1" id="KW-0472">Membrane</keyword>
<evidence type="ECO:0000259" key="2">
    <source>
        <dbReference type="PROSITE" id="PS50179"/>
    </source>
</evidence>
<dbReference type="EMBL" id="CAJNDS010002305">
    <property type="protein sequence ID" value="CAE7423161.1"/>
    <property type="molecule type" value="Genomic_DNA"/>
</dbReference>
<evidence type="ECO:0000313" key="3">
    <source>
        <dbReference type="EMBL" id="CAE7423161.1"/>
    </source>
</evidence>
<dbReference type="GO" id="GO:0043130">
    <property type="term" value="F:ubiquitin binding"/>
    <property type="evidence" value="ECO:0007669"/>
    <property type="project" value="InterPro"/>
</dbReference>
<dbReference type="InterPro" id="IPR002014">
    <property type="entry name" value="VHS_dom"/>
</dbReference>
<proteinExistence type="predicted"/>
<dbReference type="AlphaFoldDB" id="A0A812R7Q1"/>
<dbReference type="OrthoDB" id="9992270at2759"/>
<dbReference type="Gene3D" id="2.60.40.380">
    <property type="entry name" value="Purple acid phosphatase-like, N-terminal"/>
    <property type="match status" value="1"/>
</dbReference>
<keyword evidence="1" id="KW-1133">Transmembrane helix</keyword>
<dbReference type="PANTHER" id="PTHR43606:SF2">
    <property type="entry name" value="ALKALINE PHOSPHATASE FAMILY PROTEIN (AFU_ORTHOLOGUE AFUA_5G03860)"/>
    <property type="match status" value="1"/>
</dbReference>
<dbReference type="Pfam" id="PF16655">
    <property type="entry name" value="PhoD_N"/>
    <property type="match status" value="1"/>
</dbReference>
<dbReference type="InterPro" id="IPR052900">
    <property type="entry name" value="Phospholipid_Metab_Enz"/>
</dbReference>
<dbReference type="PANTHER" id="PTHR43606">
    <property type="entry name" value="PHOSPHATASE, PUTATIVE (AFU_ORTHOLOGUE AFUA_6G08710)-RELATED"/>
    <property type="match status" value="1"/>
</dbReference>
<dbReference type="Gene3D" id="3.60.21.70">
    <property type="entry name" value="PhoD-like phosphatase"/>
    <property type="match status" value="1"/>
</dbReference>
<organism evidence="3 4">
    <name type="scientific">Symbiodinium natans</name>
    <dbReference type="NCBI Taxonomy" id="878477"/>
    <lineage>
        <taxon>Eukaryota</taxon>
        <taxon>Sar</taxon>
        <taxon>Alveolata</taxon>
        <taxon>Dinophyceae</taxon>
        <taxon>Suessiales</taxon>
        <taxon>Symbiodiniaceae</taxon>
        <taxon>Symbiodinium</taxon>
    </lineage>
</organism>
<dbReference type="InterPro" id="IPR029052">
    <property type="entry name" value="Metallo-depent_PP-like"/>
</dbReference>
<reference evidence="3" key="1">
    <citation type="submission" date="2021-02" db="EMBL/GenBank/DDBJ databases">
        <authorList>
            <person name="Dougan E. K."/>
            <person name="Rhodes N."/>
            <person name="Thang M."/>
            <person name="Chan C."/>
        </authorList>
    </citation>
    <scope>NUCLEOTIDE SEQUENCE</scope>
</reference>
<feature type="transmembrane region" description="Helical" evidence="1">
    <location>
        <begin position="464"/>
        <end position="486"/>
    </location>
</feature>
<comment type="caution">
    <text evidence="3">The sequence shown here is derived from an EMBL/GenBank/DDBJ whole genome shotgun (WGS) entry which is preliminary data.</text>
</comment>
<dbReference type="Proteomes" id="UP000604046">
    <property type="component" value="Unassembled WGS sequence"/>
</dbReference>
<name>A0A812R7Q1_9DINO</name>
<dbReference type="InterPro" id="IPR008942">
    <property type="entry name" value="ENTH_VHS"/>
</dbReference>
<dbReference type="SUPFAM" id="SSF56300">
    <property type="entry name" value="Metallo-dependent phosphatases"/>
    <property type="match status" value="1"/>
</dbReference>
<accession>A0A812R7Q1</accession>
<dbReference type="Pfam" id="PF09423">
    <property type="entry name" value="PhoD"/>
    <property type="match status" value="1"/>
</dbReference>
<feature type="transmembrane region" description="Helical" evidence="1">
    <location>
        <begin position="516"/>
        <end position="541"/>
    </location>
</feature>
<dbReference type="PROSITE" id="PS50179">
    <property type="entry name" value="VHS"/>
    <property type="match status" value="1"/>
</dbReference>
<sequence length="735" mass="82410">MAAARELEDSLAVALRSSAIEWAVNVQICDLIKENRHLAPLALARIEERLRKETPSTVHLALSLLEMLVKNCGLIVCQAIGPDMAETLVSIVKKRESWRYGFGRNLHKSGLSEWLPQGMTIGEDHRAQWQQATQKALAVMRSDVKATQQEHAPFLHGVASADPLGDRVLIWTRVSSHGADTQVAWHLWSEEHESFERPLRRGIELASARTDYTISVDVTGLRPGEQYMYQFSVGGNRSMLGRTKTASNATKVDLAVVSCTSLWSGFFNFYRQLASEEVDAVVHLGDLIYDKPDPDELVRVPDEFRCDQETSLHVPNVVMDDLRDAFCHTSDLTRYRALHSVHMFDPDFRLARSRHPFIVIYDNHDVNWPDANNSMRAFREWVPIRVREPSQFSEGSFRHFEFGSKLVDVYVLDTTASAGTQGLLGSEQEDWLEAQLQESSGTWRLFASPKTFMPLTLNRIGPALAVPVACVSLVLLMQAACCRILMRRCPSLNDEARQDSQVCSGKGRAVTRIVRSFSFCSCCICWLWTLAGAITCALLIVKLDTHNLNLLHATDTTWEGQPRSRNLLFQQLQQSGRVSNNIWAVGDMHFSYLADVFQFDFFGRDLFTYSPEAVAERFGVEFMPGSGSRGNMDEKVGELLGPLFAPPSLVSRVLAGVIDYAIRSANPHLRHFEGSEHGYGLLKIAAHQVQASWVRFDVLGRTDGFTRVSGMHVNVEDNQWSLEPALVQTTCASGH</sequence>
<dbReference type="InterPro" id="IPR038607">
    <property type="entry name" value="PhoD-like_sf"/>
</dbReference>
<gene>
    <name evidence="3" type="primary">pld</name>
    <name evidence="3" type="ORF">SNAT2548_LOCUS23013</name>
</gene>
<dbReference type="InterPro" id="IPR018946">
    <property type="entry name" value="PhoD-like_MPP"/>
</dbReference>
<dbReference type="GO" id="GO:0035091">
    <property type="term" value="F:phosphatidylinositol binding"/>
    <property type="evidence" value="ECO:0007669"/>
    <property type="project" value="InterPro"/>
</dbReference>
<feature type="domain" description="VHS" evidence="2">
    <location>
        <begin position="12"/>
        <end position="73"/>
    </location>
</feature>
<dbReference type="Pfam" id="PF00790">
    <property type="entry name" value="VHS"/>
    <property type="match status" value="1"/>
</dbReference>
<keyword evidence="4" id="KW-1185">Reference proteome</keyword>
<evidence type="ECO:0000256" key="1">
    <source>
        <dbReference type="SAM" id="Phobius"/>
    </source>
</evidence>
<dbReference type="SMART" id="SM00288">
    <property type="entry name" value="VHS"/>
    <property type="match status" value="1"/>
</dbReference>
<keyword evidence="1" id="KW-0812">Transmembrane</keyword>